<sequence>MPALGPGPLPRGTPERNTQQHLTSQPPPCSISFLSLGSSALLPESLASLPRLLPSPWTDSPHLRFHSIRSKVNSSVGGARAGKRREGPGSEPSCTPHATDTQVSLSHADLLLLLSYRLMRAYISSSSLRKSALRALAKALTTDQLFYLREQFTLFGPNKSGHISLQRH</sequence>
<protein>
    <submittedName>
        <fullName evidence="2">Uncharacterized protein</fullName>
    </submittedName>
</protein>
<organism evidence="2">
    <name type="scientific">Zea mays</name>
    <name type="common">Maize</name>
    <dbReference type="NCBI Taxonomy" id="4577"/>
    <lineage>
        <taxon>Eukaryota</taxon>
        <taxon>Viridiplantae</taxon>
        <taxon>Streptophyta</taxon>
        <taxon>Embryophyta</taxon>
        <taxon>Tracheophyta</taxon>
        <taxon>Spermatophyta</taxon>
        <taxon>Magnoliopsida</taxon>
        <taxon>Liliopsida</taxon>
        <taxon>Poales</taxon>
        <taxon>Poaceae</taxon>
        <taxon>PACMAD clade</taxon>
        <taxon>Panicoideae</taxon>
        <taxon>Andropogonodae</taxon>
        <taxon>Andropogoneae</taxon>
        <taxon>Tripsacinae</taxon>
        <taxon>Zea</taxon>
    </lineage>
</organism>
<gene>
    <name evidence="2" type="ORF">ZEAMMB73_Zm00001d010489</name>
</gene>
<feature type="compositionally biased region" description="Polar residues" evidence="1">
    <location>
        <begin position="15"/>
        <end position="24"/>
    </location>
</feature>
<evidence type="ECO:0000313" key="2">
    <source>
        <dbReference type="EMBL" id="AQK94153.1"/>
    </source>
</evidence>
<feature type="compositionally biased region" description="Pro residues" evidence="1">
    <location>
        <begin position="1"/>
        <end position="11"/>
    </location>
</feature>
<dbReference type="EMBL" id="CM000784">
    <property type="protein sequence ID" value="AQK94153.1"/>
    <property type="molecule type" value="Genomic_DNA"/>
</dbReference>
<feature type="region of interest" description="Disordered" evidence="1">
    <location>
        <begin position="70"/>
        <end position="100"/>
    </location>
</feature>
<name>A0A1D6FRD4_MAIZE</name>
<feature type="region of interest" description="Disordered" evidence="1">
    <location>
        <begin position="1"/>
        <end position="28"/>
    </location>
</feature>
<reference evidence="2" key="1">
    <citation type="submission" date="2015-12" db="EMBL/GenBank/DDBJ databases">
        <title>Update maize B73 reference genome by single molecule sequencing technologies.</title>
        <authorList>
            <consortium name="Maize Genome Sequencing Project"/>
            <person name="Ware D."/>
        </authorList>
    </citation>
    <scope>NUCLEOTIDE SEQUENCE</scope>
    <source>
        <tissue evidence="2">Seedling</tissue>
    </source>
</reference>
<evidence type="ECO:0000256" key="1">
    <source>
        <dbReference type="SAM" id="MobiDB-lite"/>
    </source>
</evidence>
<dbReference type="AlphaFoldDB" id="A0A1D6FRD4"/>
<accession>A0A1D6FRD4</accession>
<proteinExistence type="predicted"/>